<reference evidence="4" key="1">
    <citation type="journal article" date="2022" name="Cell Host Microbe">
        <title>Colonization of the live biotherapeutic product VE303 and modulation of the microbiota and metabolites in healthy volunteers.</title>
        <authorList>
            <person name="Dsouza M."/>
            <person name="Menon R."/>
            <person name="Crossette E."/>
            <person name="Bhattarai S.K."/>
            <person name="Schneider J."/>
            <person name="Kim Y.G."/>
            <person name="Reddy S."/>
            <person name="Caballero S."/>
            <person name="Felix C."/>
            <person name="Cornacchione L."/>
            <person name="Hendrickson J."/>
            <person name="Watson A.R."/>
            <person name="Minot S.S."/>
            <person name="Greenfield N."/>
            <person name="Schopf L."/>
            <person name="Szabady R."/>
            <person name="Patarroyo J."/>
            <person name="Smith W."/>
            <person name="Harrison P."/>
            <person name="Kuijper E.J."/>
            <person name="Kelly C.P."/>
            <person name="Olle B."/>
            <person name="Bobilev D."/>
            <person name="Silber J.L."/>
            <person name="Bucci V."/>
            <person name="Roberts B."/>
            <person name="Faith J."/>
            <person name="Norman J.M."/>
        </authorList>
    </citation>
    <scope>NUCLEOTIDE SEQUENCE</scope>
    <source>
        <strain evidence="4">VE303-04</strain>
    </source>
</reference>
<protein>
    <submittedName>
        <fullName evidence="4">FAD binding domain-containing protein</fullName>
    </submittedName>
</protein>
<dbReference type="GO" id="GO:0071949">
    <property type="term" value="F:FAD binding"/>
    <property type="evidence" value="ECO:0007669"/>
    <property type="project" value="InterPro"/>
</dbReference>
<dbReference type="SMART" id="SM01092">
    <property type="entry name" value="CO_deh_flav_C"/>
    <property type="match status" value="1"/>
</dbReference>
<dbReference type="GO" id="GO:0016491">
    <property type="term" value="F:oxidoreductase activity"/>
    <property type="evidence" value="ECO:0007669"/>
    <property type="project" value="UniProtKB-KW"/>
</dbReference>
<sequence>MNFAMPKTREELARVLRENNGALLCAGGTDLMIRLREKKQFHYSLIDLTHMAEMAGIKETETSVIIGAAVTMDELERSSLIRRYLPALSKAASMVGSTQIRNRATIGGNVSNASQSSDLTPVILAYDTRAAVCDSTGGIRMLAVDEFVKGLGRTELGETDVILWFEVEKTAAFSGFAKVGSRKAVAISKINVCVKADIEDGILRNVSVFLGAVGPKARRSPFIELALEGMELSRRDERVLKEAVYAQIEDDIPDRSSKHYKKPAAYGIICDALEEIKSQTEGGERGE</sequence>
<evidence type="ECO:0000256" key="1">
    <source>
        <dbReference type="ARBA" id="ARBA00022630"/>
    </source>
</evidence>
<dbReference type="EMBL" id="JAINVB010000001">
    <property type="protein sequence ID" value="MCK0086280.1"/>
    <property type="molecule type" value="Genomic_DNA"/>
</dbReference>
<dbReference type="Gene3D" id="3.30.43.10">
    <property type="entry name" value="Uridine Diphospho-n-acetylenolpyruvylglucosamine Reductase, domain 2"/>
    <property type="match status" value="1"/>
</dbReference>
<dbReference type="InterPro" id="IPR036318">
    <property type="entry name" value="FAD-bd_PCMH-like_sf"/>
</dbReference>
<dbReference type="Proteomes" id="UP001203136">
    <property type="component" value="Unassembled WGS sequence"/>
</dbReference>
<comment type="caution">
    <text evidence="4">The sequence shown here is derived from an EMBL/GenBank/DDBJ whole genome shotgun (WGS) entry which is preliminary data.</text>
</comment>
<dbReference type="SUPFAM" id="SSF56176">
    <property type="entry name" value="FAD-binding/transporter-associated domain-like"/>
    <property type="match status" value="1"/>
</dbReference>
<dbReference type="InterPro" id="IPR016167">
    <property type="entry name" value="FAD-bd_PCMH_sub1"/>
</dbReference>
<name>A0AAW5F3Z6_CLOSY</name>
<dbReference type="InterPro" id="IPR036683">
    <property type="entry name" value="CO_DH_flav_C_dom_sf"/>
</dbReference>
<evidence type="ECO:0000259" key="3">
    <source>
        <dbReference type="PROSITE" id="PS51387"/>
    </source>
</evidence>
<dbReference type="PANTHER" id="PTHR42659:SF9">
    <property type="entry name" value="XANTHINE DEHYDROGENASE FAD-BINDING SUBUNIT XDHB-RELATED"/>
    <property type="match status" value="1"/>
</dbReference>
<dbReference type="InterPro" id="IPR016169">
    <property type="entry name" value="FAD-bd_PCMH_sub2"/>
</dbReference>
<keyword evidence="2" id="KW-0560">Oxidoreductase</keyword>
<proteinExistence type="predicted"/>
<gene>
    <name evidence="4" type="ORF">K5I21_10450</name>
</gene>
<organism evidence="4 5">
    <name type="scientific">Clostridium symbiosum</name>
    <name type="common">Bacteroides symbiosus</name>
    <dbReference type="NCBI Taxonomy" id="1512"/>
    <lineage>
        <taxon>Bacteria</taxon>
        <taxon>Bacillati</taxon>
        <taxon>Bacillota</taxon>
        <taxon>Clostridia</taxon>
        <taxon>Lachnospirales</taxon>
        <taxon>Lachnospiraceae</taxon>
        <taxon>Otoolea</taxon>
    </lineage>
</organism>
<dbReference type="InterPro" id="IPR016166">
    <property type="entry name" value="FAD-bd_PCMH"/>
</dbReference>
<evidence type="ECO:0000313" key="5">
    <source>
        <dbReference type="Proteomes" id="UP001203136"/>
    </source>
</evidence>
<dbReference type="Gene3D" id="3.30.465.10">
    <property type="match status" value="1"/>
</dbReference>
<dbReference type="Pfam" id="PF00941">
    <property type="entry name" value="FAD_binding_5"/>
    <property type="match status" value="1"/>
</dbReference>
<dbReference type="InterPro" id="IPR051312">
    <property type="entry name" value="Diverse_Substr_Oxidored"/>
</dbReference>
<dbReference type="Gene3D" id="3.30.390.50">
    <property type="entry name" value="CO dehydrogenase flavoprotein, C-terminal domain"/>
    <property type="match status" value="1"/>
</dbReference>
<dbReference type="Pfam" id="PF03450">
    <property type="entry name" value="CO_deh_flav_C"/>
    <property type="match status" value="1"/>
</dbReference>
<evidence type="ECO:0000313" key="4">
    <source>
        <dbReference type="EMBL" id="MCK0086280.1"/>
    </source>
</evidence>
<dbReference type="InterPro" id="IPR005107">
    <property type="entry name" value="CO_DH_flav_C"/>
</dbReference>
<feature type="domain" description="FAD-binding PCMH-type" evidence="3">
    <location>
        <begin position="1"/>
        <end position="172"/>
    </location>
</feature>
<accession>A0AAW5F3Z6</accession>
<dbReference type="RefSeq" id="WP_024738260.1">
    <property type="nucleotide sequence ID" value="NZ_JADNHH010000004.1"/>
</dbReference>
<dbReference type="AlphaFoldDB" id="A0AAW5F3Z6"/>
<keyword evidence="1" id="KW-0285">Flavoprotein</keyword>
<dbReference type="InterPro" id="IPR002346">
    <property type="entry name" value="Mopterin_DH_FAD-bd"/>
</dbReference>
<dbReference type="SUPFAM" id="SSF55447">
    <property type="entry name" value="CO dehydrogenase flavoprotein C-terminal domain-like"/>
    <property type="match status" value="1"/>
</dbReference>
<dbReference type="PROSITE" id="PS51387">
    <property type="entry name" value="FAD_PCMH"/>
    <property type="match status" value="1"/>
</dbReference>
<dbReference type="PANTHER" id="PTHR42659">
    <property type="entry name" value="XANTHINE DEHYDROGENASE SUBUNIT C-RELATED"/>
    <property type="match status" value="1"/>
</dbReference>
<evidence type="ECO:0000256" key="2">
    <source>
        <dbReference type="ARBA" id="ARBA00023002"/>
    </source>
</evidence>